<gene>
    <name evidence="3" type="ORF">BAU08_03990</name>
</gene>
<keyword evidence="2" id="KW-0964">Secreted</keyword>
<reference evidence="3 4" key="1">
    <citation type="submission" date="2016-06" db="EMBL/GenBank/DDBJ databases">
        <title>Complete genome sequences of Bordetella bronchialis and Bordetella flabilis.</title>
        <authorList>
            <person name="LiPuma J.J."/>
            <person name="Spilker T."/>
        </authorList>
    </citation>
    <scope>NUCLEOTIDE SEQUENCE [LARGE SCALE GENOMIC DNA]</scope>
    <source>
        <strain evidence="3 4">AU17976</strain>
    </source>
</reference>
<protein>
    <recommendedName>
        <fullName evidence="5">Fork-head domain-containing protein</fullName>
    </recommendedName>
</protein>
<dbReference type="PANTHER" id="PTHR10009:SF18">
    <property type="entry name" value="PROTEIN YELLOW-LIKE PROTEIN"/>
    <property type="match status" value="1"/>
</dbReference>
<name>A0A193FS72_9BORD</name>
<dbReference type="AlphaFoldDB" id="A0A193FS72"/>
<evidence type="ECO:0000256" key="2">
    <source>
        <dbReference type="ARBA" id="ARBA00022525"/>
    </source>
</evidence>
<dbReference type="Gene3D" id="2.120.10.30">
    <property type="entry name" value="TolB, C-terminal domain"/>
    <property type="match status" value="1"/>
</dbReference>
<dbReference type="Pfam" id="PF03022">
    <property type="entry name" value="MRJP"/>
    <property type="match status" value="1"/>
</dbReference>
<proteinExistence type="predicted"/>
<dbReference type="SUPFAM" id="SSF101898">
    <property type="entry name" value="NHL repeat"/>
    <property type="match status" value="1"/>
</dbReference>
<organism evidence="3 4">
    <name type="scientific">Bordetella bronchialis</name>
    <dbReference type="NCBI Taxonomy" id="463025"/>
    <lineage>
        <taxon>Bacteria</taxon>
        <taxon>Pseudomonadati</taxon>
        <taxon>Pseudomonadota</taxon>
        <taxon>Betaproteobacteria</taxon>
        <taxon>Burkholderiales</taxon>
        <taxon>Alcaligenaceae</taxon>
        <taxon>Bordetella</taxon>
    </lineage>
</organism>
<evidence type="ECO:0008006" key="5">
    <source>
        <dbReference type="Google" id="ProtNLM"/>
    </source>
</evidence>
<dbReference type="Proteomes" id="UP000092213">
    <property type="component" value="Chromosome"/>
</dbReference>
<dbReference type="InterPro" id="IPR011042">
    <property type="entry name" value="6-blade_b-propeller_TolB-like"/>
</dbReference>
<dbReference type="InterPro" id="IPR017996">
    <property type="entry name" value="MRJP/yellow-related"/>
</dbReference>
<evidence type="ECO:0000313" key="3">
    <source>
        <dbReference type="EMBL" id="ANN70602.1"/>
    </source>
</evidence>
<dbReference type="PANTHER" id="PTHR10009">
    <property type="entry name" value="PROTEIN YELLOW-RELATED"/>
    <property type="match status" value="1"/>
</dbReference>
<accession>A0A193FS72</accession>
<dbReference type="STRING" id="463025.BAU08_03990"/>
<dbReference type="EMBL" id="CP016171">
    <property type="protein sequence ID" value="ANN70602.1"/>
    <property type="molecule type" value="Genomic_DNA"/>
</dbReference>
<dbReference type="GO" id="GO:0005576">
    <property type="term" value="C:extracellular region"/>
    <property type="evidence" value="ECO:0007669"/>
    <property type="project" value="UniProtKB-SubCell"/>
</dbReference>
<evidence type="ECO:0000313" key="4">
    <source>
        <dbReference type="Proteomes" id="UP000092213"/>
    </source>
</evidence>
<sequence>MPPLIPIARFDHQVTGVAVTPQGRVFVNFPRWTEDAPVSVAEVLPDGQLVPYPDAEWNAWRNETAFEKALDRHFVCVQAVHADRHGGLWVVDPGAPGNERVLPGAAKLVRIELGDDTVSRVIPMPEDVALQGSYLNDIRISPDGKTGYITDSGAKGAIIVVDLDSGASFRALDGHPSTQLEKDVVVQVDGHPLRRPDGRQPMFASDGIALSEDGSLLYWQALTGRTLYAIETARLARDVPEQVRATAVRKLGTTHVADGLLMSRDGTLYLTSPTDNAVTCWTGDTTRVVVQDDRLRWPDTMAEGPDGAVYVTASHIQDTCWFKPDAPPAIRTALFSFQPRD</sequence>
<evidence type="ECO:0000256" key="1">
    <source>
        <dbReference type="ARBA" id="ARBA00004613"/>
    </source>
</evidence>
<comment type="subcellular location">
    <subcellularLocation>
        <location evidence="1">Secreted</location>
    </subcellularLocation>
</comment>